<evidence type="ECO:0000256" key="4">
    <source>
        <dbReference type="ARBA" id="ARBA00023002"/>
    </source>
</evidence>
<dbReference type="PROSITE" id="PS00088">
    <property type="entry name" value="SOD_MN"/>
    <property type="match status" value="1"/>
</dbReference>
<dbReference type="Proteomes" id="UP000626244">
    <property type="component" value="Unassembled WGS sequence"/>
</dbReference>
<dbReference type="OrthoDB" id="9803125at2"/>
<comment type="caution">
    <text evidence="7">The sequence shown here is derived from an EMBL/GenBank/DDBJ whole genome shotgun (WGS) entry which is preliminary data.</text>
</comment>
<dbReference type="Gene3D" id="1.10.287.990">
    <property type="entry name" value="Fe,Mn superoxide dismutase (SOD) domain"/>
    <property type="match status" value="1"/>
</dbReference>
<evidence type="ECO:0000313" key="7">
    <source>
        <dbReference type="EMBL" id="GGI12142.1"/>
    </source>
</evidence>
<dbReference type="Pfam" id="PF00081">
    <property type="entry name" value="Sod_Fe_N"/>
    <property type="match status" value="1"/>
</dbReference>
<dbReference type="InterPro" id="IPR019831">
    <property type="entry name" value="Mn/Fe_SOD_N"/>
</dbReference>
<dbReference type="SUPFAM" id="SSF46609">
    <property type="entry name" value="Fe,Mn superoxide dismutase (SOD), N-terminal domain"/>
    <property type="match status" value="1"/>
</dbReference>
<dbReference type="PRINTS" id="PR01703">
    <property type="entry name" value="MNSODISMTASE"/>
</dbReference>
<gene>
    <name evidence="7" type="primary">sodF</name>
    <name evidence="7" type="ORF">GCM10007380_11380</name>
</gene>
<dbReference type="EMBL" id="BMHB01000001">
    <property type="protein sequence ID" value="GGI12142.1"/>
    <property type="molecule type" value="Genomic_DNA"/>
</dbReference>
<dbReference type="InterPro" id="IPR050265">
    <property type="entry name" value="Fe/Mn_Superoxide_Dismutase"/>
</dbReference>
<keyword evidence="3" id="KW-0479">Metal-binding</keyword>
<dbReference type="Gene3D" id="3.55.40.20">
    <property type="entry name" value="Iron/manganese superoxide dismutase, C-terminal domain"/>
    <property type="match status" value="1"/>
</dbReference>
<dbReference type="AlphaFoldDB" id="A0A8J3AG24"/>
<dbReference type="InterPro" id="IPR019832">
    <property type="entry name" value="Mn/Fe_SOD_C"/>
</dbReference>
<dbReference type="InterPro" id="IPR001189">
    <property type="entry name" value="Mn/Fe_SOD"/>
</dbReference>
<dbReference type="FunFam" id="1.10.287.990:FF:000001">
    <property type="entry name" value="Superoxide dismutase"/>
    <property type="match status" value="1"/>
</dbReference>
<feature type="domain" description="Manganese/iron superoxide dismutase C-terminal" evidence="6">
    <location>
        <begin position="192"/>
        <end position="293"/>
    </location>
</feature>
<dbReference type="FunFam" id="3.55.40.20:FF:000004">
    <property type="entry name" value="Superoxide dismutase [Fe]"/>
    <property type="match status" value="1"/>
</dbReference>
<dbReference type="SUPFAM" id="SSF54719">
    <property type="entry name" value="Fe,Mn superoxide dismutase (SOD), C-terminal domain"/>
    <property type="match status" value="1"/>
</dbReference>
<keyword evidence="4" id="KW-0560">Oxidoreductase</keyword>
<comment type="similarity">
    <text evidence="1">Belongs to the iron/manganese superoxide dismutase family.</text>
</comment>
<sequence length="307" mass="36889">MVNQSELITYFQEVEDWCGNVLQLLAERFDQLQEKELLEYKVKLLLNRMGTTSYYVDQNSFLDEISMDVDDIQERLISLLNEEEYDDSYAYRVMEVEEKIEIGKHELPPLPYPYNALEPYISKEIMILHHDKHHKSYVDGLNKAEIELEKARKNNQYDLLKHWERELAFHGSGHYLHTIFWNNLSKSGGGKPQAELLKQIEDDFGSYEKFKEHFTQAAKKVEGVGWAILVWVPRANRLEILQTEKHQFFTQWDTIPLLVLDVWEHAYYLQYKFDKDSYVNNFWNIVNWDDVNYRYEYASQLKWKPFY</sequence>
<evidence type="ECO:0000256" key="3">
    <source>
        <dbReference type="ARBA" id="ARBA00022723"/>
    </source>
</evidence>
<dbReference type="GO" id="GO:0046872">
    <property type="term" value="F:metal ion binding"/>
    <property type="evidence" value="ECO:0007669"/>
    <property type="project" value="UniProtKB-KW"/>
</dbReference>
<dbReference type="EC" id="1.15.1.1" evidence="2"/>
<dbReference type="InterPro" id="IPR036324">
    <property type="entry name" value="Mn/Fe_SOD_N_sf"/>
</dbReference>
<evidence type="ECO:0000259" key="6">
    <source>
        <dbReference type="Pfam" id="PF02777"/>
    </source>
</evidence>
<dbReference type="Pfam" id="PF02777">
    <property type="entry name" value="Sod_Fe_C"/>
    <property type="match status" value="1"/>
</dbReference>
<dbReference type="RefSeq" id="WP_087999354.1">
    <property type="nucleotide sequence ID" value="NZ_BMHB01000001.1"/>
</dbReference>
<dbReference type="InterPro" id="IPR036314">
    <property type="entry name" value="SOD_C_sf"/>
</dbReference>
<evidence type="ECO:0000313" key="8">
    <source>
        <dbReference type="Proteomes" id="UP000626244"/>
    </source>
</evidence>
<dbReference type="PANTHER" id="PTHR11404:SF6">
    <property type="entry name" value="SUPEROXIDE DISMUTASE [MN], MITOCHONDRIAL"/>
    <property type="match status" value="1"/>
</dbReference>
<accession>A0A8J3AG24</accession>
<evidence type="ECO:0000256" key="1">
    <source>
        <dbReference type="ARBA" id="ARBA00008714"/>
    </source>
</evidence>
<organism evidence="7 8">
    <name type="scientific">Gottfriedia solisilvae</name>
    <dbReference type="NCBI Taxonomy" id="1516104"/>
    <lineage>
        <taxon>Bacteria</taxon>
        <taxon>Bacillati</taxon>
        <taxon>Bacillota</taxon>
        <taxon>Bacilli</taxon>
        <taxon>Bacillales</taxon>
        <taxon>Bacillaceae</taxon>
        <taxon>Gottfriedia</taxon>
    </lineage>
</organism>
<dbReference type="InterPro" id="IPR019833">
    <property type="entry name" value="Mn/Fe_SOD_BS"/>
</dbReference>
<protein>
    <recommendedName>
        <fullName evidence="2">superoxide dismutase</fullName>
        <ecNumber evidence="2">1.15.1.1</ecNumber>
    </recommendedName>
</protein>
<evidence type="ECO:0000259" key="5">
    <source>
        <dbReference type="Pfam" id="PF00081"/>
    </source>
</evidence>
<reference evidence="8" key="1">
    <citation type="journal article" date="2019" name="Int. J. Syst. Evol. Microbiol.">
        <title>The Global Catalogue of Microorganisms (GCM) 10K type strain sequencing project: providing services to taxonomists for standard genome sequencing and annotation.</title>
        <authorList>
            <consortium name="The Broad Institute Genomics Platform"/>
            <consortium name="The Broad Institute Genome Sequencing Center for Infectious Disease"/>
            <person name="Wu L."/>
            <person name="Ma J."/>
        </authorList>
    </citation>
    <scope>NUCLEOTIDE SEQUENCE [LARGE SCALE GENOMIC DNA]</scope>
    <source>
        <strain evidence="8">CGMCC 1.14993</strain>
    </source>
</reference>
<name>A0A8J3AG24_9BACI</name>
<proteinExistence type="inferred from homology"/>
<evidence type="ECO:0000256" key="2">
    <source>
        <dbReference type="ARBA" id="ARBA00012682"/>
    </source>
</evidence>
<feature type="domain" description="Manganese/iron superoxide dismutase N-terminal" evidence="5">
    <location>
        <begin position="104"/>
        <end position="185"/>
    </location>
</feature>
<dbReference type="GO" id="GO:0004784">
    <property type="term" value="F:superoxide dismutase activity"/>
    <property type="evidence" value="ECO:0007669"/>
    <property type="project" value="UniProtKB-EC"/>
</dbReference>
<keyword evidence="8" id="KW-1185">Reference proteome</keyword>
<dbReference type="PANTHER" id="PTHR11404">
    <property type="entry name" value="SUPEROXIDE DISMUTASE 2"/>
    <property type="match status" value="1"/>
</dbReference>